<keyword evidence="2" id="KW-1185">Reference proteome</keyword>
<sequence>MGQYAGAFDIGPFCKNRRYAQTSNASLSLLYHNALGKQLLKPQETKVSDTWKNKDLIPLHIKYAVLLEKNGPYEGPDDDLLRYLNYDFRQSPHLLQAAAKLHTGSIIFDKAVILTITAEAYCRGKATDVHGESYPNTLPTPCRCIYGLLSVGVHNESDGKGMKRKLKIGFKTMNVLITLSVHLQKDSSEEAVDIGPESSSTPLTVNLRTARILYRSDHIKEYIETIKNSWMSYAPQKTPTSLRQLVSGFDNPSTFFYARASHEEFEVDQLMPATIITICDLPHNQGYGSAANASGKLASRFLQALAVSVINQLPIDFSWIFPMSNL</sequence>
<organism evidence="1 2">
    <name type="scientific">Parasitella parasitica</name>
    <dbReference type="NCBI Taxonomy" id="35722"/>
    <lineage>
        <taxon>Eukaryota</taxon>
        <taxon>Fungi</taxon>
        <taxon>Fungi incertae sedis</taxon>
        <taxon>Mucoromycota</taxon>
        <taxon>Mucoromycotina</taxon>
        <taxon>Mucoromycetes</taxon>
        <taxon>Mucorales</taxon>
        <taxon>Mucorineae</taxon>
        <taxon>Mucoraceae</taxon>
        <taxon>Parasitella</taxon>
    </lineage>
</organism>
<dbReference type="EMBL" id="LN727106">
    <property type="protein sequence ID" value="CEP11913.1"/>
    <property type="molecule type" value="Genomic_DNA"/>
</dbReference>
<dbReference type="AlphaFoldDB" id="A0A0B7N930"/>
<dbReference type="Proteomes" id="UP000054107">
    <property type="component" value="Unassembled WGS sequence"/>
</dbReference>
<reference evidence="1 2" key="1">
    <citation type="submission" date="2014-09" db="EMBL/GenBank/DDBJ databases">
        <authorList>
            <person name="Ellenberger Sabrina"/>
        </authorList>
    </citation>
    <scope>NUCLEOTIDE SEQUENCE [LARGE SCALE GENOMIC DNA]</scope>
    <source>
        <strain evidence="1 2">CBS 412.66</strain>
    </source>
</reference>
<dbReference type="OrthoDB" id="2283086at2759"/>
<gene>
    <name evidence="1" type="primary">PARPA_05814.1 scaffold 19890</name>
</gene>
<protein>
    <submittedName>
        <fullName evidence="1">Uncharacterized protein</fullName>
    </submittedName>
</protein>
<evidence type="ECO:0000313" key="2">
    <source>
        <dbReference type="Proteomes" id="UP000054107"/>
    </source>
</evidence>
<accession>A0A0B7N930</accession>
<evidence type="ECO:0000313" key="1">
    <source>
        <dbReference type="EMBL" id="CEP11913.1"/>
    </source>
</evidence>
<proteinExistence type="predicted"/>
<name>A0A0B7N930_9FUNG</name>